<dbReference type="AlphaFoldDB" id="A0A367J2K1"/>
<dbReference type="EMBL" id="PJQL01002443">
    <property type="protein sequence ID" value="RCH84168.1"/>
    <property type="molecule type" value="Genomic_DNA"/>
</dbReference>
<keyword evidence="3" id="KW-1185">Reference proteome</keyword>
<evidence type="ECO:0000313" key="2">
    <source>
        <dbReference type="EMBL" id="RCH84168.1"/>
    </source>
</evidence>
<feature type="region of interest" description="Disordered" evidence="1">
    <location>
        <begin position="1"/>
        <end position="42"/>
    </location>
</feature>
<accession>A0A367J2K1</accession>
<gene>
    <name evidence="2" type="ORF">CU097_006075</name>
</gene>
<feature type="compositionally biased region" description="Acidic residues" evidence="1">
    <location>
        <begin position="20"/>
        <end position="32"/>
    </location>
</feature>
<protein>
    <submittedName>
        <fullName evidence="2">Uncharacterized protein</fullName>
    </submittedName>
</protein>
<name>A0A367J2K1_RHIAZ</name>
<sequence length="105" mass="12230">MSNSSWNHEAKNEDLVMTEGIEEEEEEEEEEESKIYPDSPAISIPKFASDFSDHYESSSQHQWNDMDEKGDAVFYTMHMEKSIIDQDFMAEIATFDDDFDDDDLS</sequence>
<evidence type="ECO:0000256" key="1">
    <source>
        <dbReference type="SAM" id="MobiDB-lite"/>
    </source>
</evidence>
<dbReference type="OrthoDB" id="2278840at2759"/>
<organism evidence="2 3">
    <name type="scientific">Rhizopus azygosporus</name>
    <name type="common">Rhizopus microsporus var. azygosporus</name>
    <dbReference type="NCBI Taxonomy" id="86630"/>
    <lineage>
        <taxon>Eukaryota</taxon>
        <taxon>Fungi</taxon>
        <taxon>Fungi incertae sedis</taxon>
        <taxon>Mucoromycota</taxon>
        <taxon>Mucoromycotina</taxon>
        <taxon>Mucoromycetes</taxon>
        <taxon>Mucorales</taxon>
        <taxon>Mucorineae</taxon>
        <taxon>Rhizopodaceae</taxon>
        <taxon>Rhizopus</taxon>
    </lineage>
</organism>
<evidence type="ECO:0000313" key="3">
    <source>
        <dbReference type="Proteomes" id="UP000252139"/>
    </source>
</evidence>
<proteinExistence type="predicted"/>
<dbReference type="Proteomes" id="UP000252139">
    <property type="component" value="Unassembled WGS sequence"/>
</dbReference>
<comment type="caution">
    <text evidence="2">The sequence shown here is derived from an EMBL/GenBank/DDBJ whole genome shotgun (WGS) entry which is preliminary data.</text>
</comment>
<reference evidence="2 3" key="1">
    <citation type="journal article" date="2018" name="G3 (Bethesda)">
        <title>Phylogenetic and Phylogenomic Definition of Rhizopus Species.</title>
        <authorList>
            <person name="Gryganskyi A.P."/>
            <person name="Golan J."/>
            <person name="Dolatabadi S."/>
            <person name="Mondo S."/>
            <person name="Robb S."/>
            <person name="Idnurm A."/>
            <person name="Muszewska A."/>
            <person name="Steczkiewicz K."/>
            <person name="Masonjones S."/>
            <person name="Liao H.L."/>
            <person name="Gajdeczka M.T."/>
            <person name="Anike F."/>
            <person name="Vuek A."/>
            <person name="Anishchenko I.M."/>
            <person name="Voigt K."/>
            <person name="de Hoog G.S."/>
            <person name="Smith M.E."/>
            <person name="Heitman J."/>
            <person name="Vilgalys R."/>
            <person name="Stajich J.E."/>
        </authorList>
    </citation>
    <scope>NUCLEOTIDE SEQUENCE [LARGE SCALE GENOMIC DNA]</scope>
    <source>
        <strain evidence="2 3">CBS 357.93</strain>
    </source>
</reference>